<keyword evidence="5" id="KW-0732">Signal</keyword>
<dbReference type="CDD" id="cd04216">
    <property type="entry name" value="Phytocyanin"/>
    <property type="match status" value="1"/>
</dbReference>
<dbReference type="InterPro" id="IPR028871">
    <property type="entry name" value="BlueCu_1_BS"/>
</dbReference>
<dbReference type="PROSITE" id="PS00196">
    <property type="entry name" value="COPPER_BLUE"/>
    <property type="match status" value="1"/>
</dbReference>
<dbReference type="InterPro" id="IPR003245">
    <property type="entry name" value="Phytocyanin_dom"/>
</dbReference>
<feature type="signal peptide" evidence="5">
    <location>
        <begin position="1"/>
        <end position="23"/>
    </location>
</feature>
<reference evidence="7" key="1">
    <citation type="journal article" date="2022" name="Cell">
        <title>Repeat-based holocentromeres influence genome architecture and karyotype evolution.</title>
        <authorList>
            <person name="Hofstatter P.G."/>
            <person name="Thangavel G."/>
            <person name="Lux T."/>
            <person name="Neumann P."/>
            <person name="Vondrak T."/>
            <person name="Novak P."/>
            <person name="Zhang M."/>
            <person name="Costa L."/>
            <person name="Castellani M."/>
            <person name="Scott A."/>
            <person name="Toegelov H."/>
            <person name="Fuchs J."/>
            <person name="Mata-Sucre Y."/>
            <person name="Dias Y."/>
            <person name="Vanzela A.L.L."/>
            <person name="Huettel B."/>
            <person name="Almeida C.C.S."/>
            <person name="Simkova H."/>
            <person name="Souza G."/>
            <person name="Pedrosa-Harand A."/>
            <person name="Macas J."/>
            <person name="Mayer K.F.X."/>
            <person name="Houben A."/>
            <person name="Marques A."/>
        </authorList>
    </citation>
    <scope>NUCLEOTIDE SEQUENCE</scope>
    <source>
        <strain evidence="7">RhyBre1mFocal</strain>
    </source>
</reference>
<dbReference type="OrthoDB" id="206968at2759"/>
<keyword evidence="8" id="KW-1185">Reference proteome</keyword>
<dbReference type="GO" id="GO:0005886">
    <property type="term" value="C:plasma membrane"/>
    <property type="evidence" value="ECO:0007669"/>
    <property type="project" value="TreeGrafter"/>
</dbReference>
<feature type="domain" description="Phytocyanin" evidence="6">
    <location>
        <begin position="24"/>
        <end position="123"/>
    </location>
</feature>
<protein>
    <recommendedName>
        <fullName evidence="6">Phytocyanin domain-containing protein</fullName>
    </recommendedName>
</protein>
<evidence type="ECO:0000313" key="7">
    <source>
        <dbReference type="EMBL" id="KAJ1700521.1"/>
    </source>
</evidence>
<accession>A0A9Q0CUS6</accession>
<dbReference type="AlphaFoldDB" id="A0A9Q0CUS6"/>
<evidence type="ECO:0000259" key="6">
    <source>
        <dbReference type="PROSITE" id="PS51485"/>
    </source>
</evidence>
<evidence type="ECO:0000256" key="1">
    <source>
        <dbReference type="ARBA" id="ARBA00022723"/>
    </source>
</evidence>
<dbReference type="GO" id="GO:0009055">
    <property type="term" value="F:electron transfer activity"/>
    <property type="evidence" value="ECO:0007669"/>
    <property type="project" value="InterPro"/>
</dbReference>
<keyword evidence="1" id="KW-0479">Metal-binding</keyword>
<proteinExistence type="predicted"/>
<dbReference type="Proteomes" id="UP001151287">
    <property type="component" value="Unassembled WGS sequence"/>
</dbReference>
<feature type="chain" id="PRO_5040514737" description="Phytocyanin domain-containing protein" evidence="5">
    <location>
        <begin position="24"/>
        <end position="169"/>
    </location>
</feature>
<evidence type="ECO:0000256" key="4">
    <source>
        <dbReference type="SAM" id="Phobius"/>
    </source>
</evidence>
<feature type="transmembrane region" description="Helical" evidence="4">
    <location>
        <begin position="146"/>
        <end position="168"/>
    </location>
</feature>
<dbReference type="Gene3D" id="2.60.40.420">
    <property type="entry name" value="Cupredoxins - blue copper proteins"/>
    <property type="match status" value="1"/>
</dbReference>
<name>A0A9Q0CUS6_9POAL</name>
<evidence type="ECO:0000256" key="3">
    <source>
        <dbReference type="ARBA" id="ARBA00023180"/>
    </source>
</evidence>
<dbReference type="InterPro" id="IPR039391">
    <property type="entry name" value="Phytocyanin-like"/>
</dbReference>
<comment type="caution">
    <text evidence="7">The sequence shown here is derived from an EMBL/GenBank/DDBJ whole genome shotgun (WGS) entry which is preliminary data.</text>
</comment>
<dbReference type="FunFam" id="2.60.40.420:FF:000003">
    <property type="entry name" value="Blue copper"/>
    <property type="match status" value="1"/>
</dbReference>
<keyword evidence="2" id="KW-0186">Copper</keyword>
<evidence type="ECO:0000256" key="5">
    <source>
        <dbReference type="SAM" id="SignalP"/>
    </source>
</evidence>
<dbReference type="Pfam" id="PF02298">
    <property type="entry name" value="Cu_bind_like"/>
    <property type="match status" value="1"/>
</dbReference>
<evidence type="ECO:0000313" key="8">
    <source>
        <dbReference type="Proteomes" id="UP001151287"/>
    </source>
</evidence>
<keyword evidence="4" id="KW-0472">Membrane</keyword>
<dbReference type="EMBL" id="JAMQYH010000001">
    <property type="protein sequence ID" value="KAJ1700521.1"/>
    <property type="molecule type" value="Genomic_DNA"/>
</dbReference>
<keyword evidence="4" id="KW-1133">Transmembrane helix</keyword>
<dbReference type="PANTHER" id="PTHR33021">
    <property type="entry name" value="BLUE COPPER PROTEIN"/>
    <property type="match status" value="1"/>
</dbReference>
<dbReference type="GO" id="GO:0046872">
    <property type="term" value="F:metal ion binding"/>
    <property type="evidence" value="ECO:0007669"/>
    <property type="project" value="UniProtKB-KW"/>
</dbReference>
<sequence>MAIIRSLAFGILVLLNSAMWASATDYTVGDSSGWTTGVDYTKWTSGKIFQVGDNLAFKFVSGAHTVTEVTESDYSSCSTSNAISNSNSAPTTVSLTSAGTRYFICGVPGHCSSGQKLAVTVGGSGSGSTNNTTSPYYTGTYSSASLIPVGFNAVILTGLLLLKFGLFWA</sequence>
<gene>
    <name evidence="7" type="ORF">LUZ63_000300</name>
</gene>
<dbReference type="InterPro" id="IPR008972">
    <property type="entry name" value="Cupredoxin"/>
</dbReference>
<dbReference type="SUPFAM" id="SSF49503">
    <property type="entry name" value="Cupredoxins"/>
    <property type="match status" value="1"/>
</dbReference>
<organism evidence="7 8">
    <name type="scientific">Rhynchospora breviuscula</name>
    <dbReference type="NCBI Taxonomy" id="2022672"/>
    <lineage>
        <taxon>Eukaryota</taxon>
        <taxon>Viridiplantae</taxon>
        <taxon>Streptophyta</taxon>
        <taxon>Embryophyta</taxon>
        <taxon>Tracheophyta</taxon>
        <taxon>Spermatophyta</taxon>
        <taxon>Magnoliopsida</taxon>
        <taxon>Liliopsida</taxon>
        <taxon>Poales</taxon>
        <taxon>Cyperaceae</taxon>
        <taxon>Cyperoideae</taxon>
        <taxon>Rhynchosporeae</taxon>
        <taxon>Rhynchospora</taxon>
    </lineage>
</organism>
<evidence type="ECO:0000256" key="2">
    <source>
        <dbReference type="ARBA" id="ARBA00023008"/>
    </source>
</evidence>
<keyword evidence="3" id="KW-0325">Glycoprotein</keyword>
<dbReference type="PANTHER" id="PTHR33021:SF193">
    <property type="entry name" value="OS06G0218600 PROTEIN"/>
    <property type="match status" value="1"/>
</dbReference>
<keyword evidence="4" id="KW-0812">Transmembrane</keyword>
<dbReference type="PROSITE" id="PS51485">
    <property type="entry name" value="PHYTOCYANIN"/>
    <property type="match status" value="1"/>
</dbReference>